<dbReference type="GO" id="GO:0005737">
    <property type="term" value="C:cytoplasm"/>
    <property type="evidence" value="ECO:0007669"/>
    <property type="project" value="TreeGrafter"/>
</dbReference>
<dbReference type="EMBL" id="MU006217">
    <property type="protein sequence ID" value="KAF2832348.1"/>
    <property type="molecule type" value="Genomic_DNA"/>
</dbReference>
<sequence length="662" mass="73020">MTAPATNKPTIIGLYGISGCGKSYLLKELNKDDALKEQHFTFHDGSELIASVTPGGLETFKQLIEADQKVYIAAALNKVSKGCQDRQETAVITGHHLFWNPEKEEKARVVSTEKDWKIYTHIVYLNVEPGLVAKRGKDDTSRTRPDLSVADLTEWQNAERTSLRRACRENKVLYTSIDVHTGSDDNIILLRLKNMLKDFRQHTEAANISAIDAALETALHNQDGLEKVLLLDGDKTLAPCDTGSMFWKVLKANETNPDPLKELFTGQGYSYASFRQATLLYEEKASIFDVVCDDVADEVEMYPEMIALLDRVAKETHTRAVVVTCGLRRVWESVLKRNNLSHVSVIGGGRLADGYVVTGEVKGHIVDKLHDKKLRVLAFGDSPLDIDMLAKANQAFVVVGDKASRSKSMDEALATATVKGLSAHQVILPATAEPRANLARLDLDDDAIKFLLRRSFIHATPKNARKLLQTPTRDSKVASHDLRKAHERMGFYLATEYVSAVLDVEEYAIPHVQGGNTDGYRYLNEASTLIVPLMRGGEPMAFGVSKALKLASFAHARAYSDIKKGLLDGKQTIILVDSVINSGKSIMEFMTPLRAKYPDVRVVVMAGVVQANAVIDTALGEQLDIDANFTLVALRKSDNAFKGSGVTDTGDRLFNTTYLVDK</sequence>
<accession>A0A6A7AI21</accession>
<dbReference type="PANTHER" id="PTHR43344">
    <property type="entry name" value="PHOSPHOSERINE PHOSPHATASE"/>
    <property type="match status" value="1"/>
</dbReference>
<dbReference type="InterPro" id="IPR029057">
    <property type="entry name" value="PRTase-like"/>
</dbReference>
<gene>
    <name evidence="2" type="ORF">CC86DRAFT_340779</name>
</gene>
<dbReference type="Gene3D" id="3.40.50.1000">
    <property type="entry name" value="HAD superfamily/HAD-like"/>
    <property type="match status" value="1"/>
</dbReference>
<dbReference type="OrthoDB" id="5416609at2759"/>
<dbReference type="Pfam" id="PF13207">
    <property type="entry name" value="AAA_17"/>
    <property type="match status" value="1"/>
</dbReference>
<dbReference type="Proteomes" id="UP000799424">
    <property type="component" value="Unassembled WGS sequence"/>
</dbReference>
<dbReference type="GO" id="GO:0036424">
    <property type="term" value="F:L-phosphoserine phosphatase activity"/>
    <property type="evidence" value="ECO:0007669"/>
    <property type="project" value="TreeGrafter"/>
</dbReference>
<dbReference type="PANTHER" id="PTHR43344:SF20">
    <property type="entry name" value="URACIL PHOSPHORIBOSYLTRANSFERASE"/>
    <property type="match status" value="1"/>
</dbReference>
<dbReference type="Gene3D" id="3.40.50.2020">
    <property type="match status" value="1"/>
</dbReference>
<name>A0A6A7AI21_9PLEO</name>
<protein>
    <recommendedName>
        <fullName evidence="1">Phosphoribosyltransferase domain-containing protein</fullName>
    </recommendedName>
</protein>
<dbReference type="InterPro" id="IPR023214">
    <property type="entry name" value="HAD_sf"/>
</dbReference>
<dbReference type="InterPro" id="IPR050582">
    <property type="entry name" value="HAD-like_SerB"/>
</dbReference>
<proteinExistence type="predicted"/>
<evidence type="ECO:0000313" key="2">
    <source>
        <dbReference type="EMBL" id="KAF2832348.1"/>
    </source>
</evidence>
<reference evidence="2" key="1">
    <citation type="journal article" date="2020" name="Stud. Mycol.">
        <title>101 Dothideomycetes genomes: a test case for predicting lifestyles and emergence of pathogens.</title>
        <authorList>
            <person name="Haridas S."/>
            <person name="Albert R."/>
            <person name="Binder M."/>
            <person name="Bloem J."/>
            <person name="Labutti K."/>
            <person name="Salamov A."/>
            <person name="Andreopoulos B."/>
            <person name="Baker S."/>
            <person name="Barry K."/>
            <person name="Bills G."/>
            <person name="Bluhm B."/>
            <person name="Cannon C."/>
            <person name="Castanera R."/>
            <person name="Culley D."/>
            <person name="Daum C."/>
            <person name="Ezra D."/>
            <person name="Gonzalez J."/>
            <person name="Henrissat B."/>
            <person name="Kuo A."/>
            <person name="Liang C."/>
            <person name="Lipzen A."/>
            <person name="Lutzoni F."/>
            <person name="Magnuson J."/>
            <person name="Mondo S."/>
            <person name="Nolan M."/>
            <person name="Ohm R."/>
            <person name="Pangilinan J."/>
            <person name="Park H.-J."/>
            <person name="Ramirez L."/>
            <person name="Alfaro M."/>
            <person name="Sun H."/>
            <person name="Tritt A."/>
            <person name="Yoshinaga Y."/>
            <person name="Zwiers L.-H."/>
            <person name="Turgeon B."/>
            <person name="Goodwin S."/>
            <person name="Spatafora J."/>
            <person name="Crous P."/>
            <person name="Grigoriev I."/>
        </authorList>
    </citation>
    <scope>NUCLEOTIDE SEQUENCE</scope>
    <source>
        <strain evidence="2">CBS 113818</strain>
    </source>
</reference>
<dbReference type="Gene3D" id="3.40.50.300">
    <property type="entry name" value="P-loop containing nucleotide triphosphate hydrolases"/>
    <property type="match status" value="1"/>
</dbReference>
<dbReference type="SUPFAM" id="SSF52540">
    <property type="entry name" value="P-loop containing nucleoside triphosphate hydrolases"/>
    <property type="match status" value="1"/>
</dbReference>
<dbReference type="InterPro" id="IPR000836">
    <property type="entry name" value="PRTase_dom"/>
</dbReference>
<dbReference type="Pfam" id="PF14681">
    <property type="entry name" value="UPRTase"/>
    <property type="match status" value="1"/>
</dbReference>
<keyword evidence="3" id="KW-1185">Reference proteome</keyword>
<evidence type="ECO:0000259" key="1">
    <source>
        <dbReference type="Pfam" id="PF14681"/>
    </source>
</evidence>
<dbReference type="Pfam" id="PF12710">
    <property type="entry name" value="HAD"/>
    <property type="match status" value="1"/>
</dbReference>
<feature type="domain" description="Phosphoribosyltransferase" evidence="1">
    <location>
        <begin position="461"/>
        <end position="656"/>
    </location>
</feature>
<dbReference type="SUPFAM" id="SSF56784">
    <property type="entry name" value="HAD-like"/>
    <property type="match status" value="1"/>
</dbReference>
<dbReference type="GO" id="GO:0006564">
    <property type="term" value="P:L-serine biosynthetic process"/>
    <property type="evidence" value="ECO:0007669"/>
    <property type="project" value="TreeGrafter"/>
</dbReference>
<dbReference type="SUPFAM" id="SSF53271">
    <property type="entry name" value="PRTase-like"/>
    <property type="match status" value="1"/>
</dbReference>
<organism evidence="2 3">
    <name type="scientific">Ophiobolus disseminans</name>
    <dbReference type="NCBI Taxonomy" id="1469910"/>
    <lineage>
        <taxon>Eukaryota</taxon>
        <taxon>Fungi</taxon>
        <taxon>Dikarya</taxon>
        <taxon>Ascomycota</taxon>
        <taxon>Pezizomycotina</taxon>
        <taxon>Dothideomycetes</taxon>
        <taxon>Pleosporomycetidae</taxon>
        <taxon>Pleosporales</taxon>
        <taxon>Pleosporineae</taxon>
        <taxon>Phaeosphaeriaceae</taxon>
        <taxon>Ophiobolus</taxon>
    </lineage>
</organism>
<dbReference type="CDD" id="cd06223">
    <property type="entry name" value="PRTases_typeI"/>
    <property type="match status" value="1"/>
</dbReference>
<dbReference type="InterPro" id="IPR027417">
    <property type="entry name" value="P-loop_NTPase"/>
</dbReference>
<dbReference type="AlphaFoldDB" id="A0A6A7AI21"/>
<dbReference type="GO" id="GO:0000287">
    <property type="term" value="F:magnesium ion binding"/>
    <property type="evidence" value="ECO:0007669"/>
    <property type="project" value="TreeGrafter"/>
</dbReference>
<evidence type="ECO:0000313" key="3">
    <source>
        <dbReference type="Proteomes" id="UP000799424"/>
    </source>
</evidence>
<dbReference type="InterPro" id="IPR036412">
    <property type="entry name" value="HAD-like_sf"/>
</dbReference>